<feature type="compositionally biased region" description="Pro residues" evidence="1">
    <location>
        <begin position="76"/>
        <end position="90"/>
    </location>
</feature>
<proteinExistence type="predicted"/>
<protein>
    <submittedName>
        <fullName evidence="2">Uncharacterized protein</fullName>
    </submittedName>
</protein>
<feature type="region of interest" description="Disordered" evidence="1">
    <location>
        <begin position="148"/>
        <end position="193"/>
    </location>
</feature>
<dbReference type="AlphaFoldDB" id="A0A8T0XDJ1"/>
<feature type="region of interest" description="Disordered" evidence="1">
    <location>
        <begin position="1"/>
        <end position="122"/>
    </location>
</feature>
<accession>A0A8T0XDJ1</accession>
<feature type="compositionally biased region" description="Pro residues" evidence="1">
    <location>
        <begin position="148"/>
        <end position="159"/>
    </location>
</feature>
<organism evidence="2 3">
    <name type="scientific">Panicum virgatum</name>
    <name type="common">Blackwell switchgrass</name>
    <dbReference type="NCBI Taxonomy" id="38727"/>
    <lineage>
        <taxon>Eukaryota</taxon>
        <taxon>Viridiplantae</taxon>
        <taxon>Streptophyta</taxon>
        <taxon>Embryophyta</taxon>
        <taxon>Tracheophyta</taxon>
        <taxon>Spermatophyta</taxon>
        <taxon>Magnoliopsida</taxon>
        <taxon>Liliopsida</taxon>
        <taxon>Poales</taxon>
        <taxon>Poaceae</taxon>
        <taxon>PACMAD clade</taxon>
        <taxon>Panicoideae</taxon>
        <taxon>Panicodae</taxon>
        <taxon>Paniceae</taxon>
        <taxon>Panicinae</taxon>
        <taxon>Panicum</taxon>
        <taxon>Panicum sect. Hiantes</taxon>
    </lineage>
</organism>
<dbReference type="EMBL" id="CM029037">
    <property type="protein sequence ID" value="KAG2659561.1"/>
    <property type="molecule type" value="Genomic_DNA"/>
</dbReference>
<feature type="compositionally biased region" description="Pro residues" evidence="1">
    <location>
        <begin position="42"/>
        <end position="51"/>
    </location>
</feature>
<name>A0A8T0XDJ1_PANVG</name>
<feature type="compositionally biased region" description="Low complexity" evidence="1">
    <location>
        <begin position="91"/>
        <end position="108"/>
    </location>
</feature>
<sequence>MEKNLKKTGSRSLLSPPLAISHNSAYRRARAPPPVAARAVLRPPPLAPPPSSAARSVLRRRRTRRPPPVATCAVLLPPPARPPAGRPPSAGPAVARGLLRPSPRAGSSARRRALLHPPPPRGVLRAAGARVVLCRGWCAHVCRPPSVPGAPDPCQPLPPRRLHAAGPHPRAATAPPPASQIHSGPATPLRPRRRRRHCSIPALQLPYVAQLLHPRRRLGSARSPLPPCHCTASTRPTLCSSPISTKHHTSTQRLLIVL</sequence>
<dbReference type="Proteomes" id="UP000823388">
    <property type="component" value="Chromosome 1K"/>
</dbReference>
<keyword evidence="3" id="KW-1185">Reference proteome</keyword>
<evidence type="ECO:0000256" key="1">
    <source>
        <dbReference type="SAM" id="MobiDB-lite"/>
    </source>
</evidence>
<reference evidence="2" key="1">
    <citation type="submission" date="2020-05" db="EMBL/GenBank/DDBJ databases">
        <title>WGS assembly of Panicum virgatum.</title>
        <authorList>
            <person name="Lovell J.T."/>
            <person name="Jenkins J."/>
            <person name="Shu S."/>
            <person name="Juenger T.E."/>
            <person name="Schmutz J."/>
        </authorList>
    </citation>
    <scope>NUCLEOTIDE SEQUENCE</scope>
    <source>
        <strain evidence="2">AP13</strain>
    </source>
</reference>
<feature type="compositionally biased region" description="Low complexity" evidence="1">
    <location>
        <begin position="164"/>
        <end position="173"/>
    </location>
</feature>
<comment type="caution">
    <text evidence="2">The sequence shown here is derived from an EMBL/GenBank/DDBJ whole genome shotgun (WGS) entry which is preliminary data.</text>
</comment>
<evidence type="ECO:0000313" key="2">
    <source>
        <dbReference type="EMBL" id="KAG2659561.1"/>
    </source>
</evidence>
<evidence type="ECO:0000313" key="3">
    <source>
        <dbReference type="Proteomes" id="UP000823388"/>
    </source>
</evidence>
<gene>
    <name evidence="2" type="ORF">PVAP13_1KG364900</name>
</gene>